<dbReference type="PANTHER" id="PTHR19211:SF6">
    <property type="entry name" value="BLL7188 PROTEIN"/>
    <property type="match status" value="1"/>
</dbReference>
<dbReference type="SUPFAM" id="SSF52540">
    <property type="entry name" value="P-loop containing nucleoside triphosphate hydrolases"/>
    <property type="match status" value="2"/>
</dbReference>
<evidence type="ECO:0000259" key="5">
    <source>
        <dbReference type="PROSITE" id="PS50893"/>
    </source>
</evidence>
<dbReference type="InterPro" id="IPR003593">
    <property type="entry name" value="AAA+_ATPase"/>
</dbReference>
<name>A0A1C0AL18_9ACTN</name>
<feature type="domain" description="ABC transporter" evidence="5">
    <location>
        <begin position="8"/>
        <end position="239"/>
    </location>
</feature>
<dbReference type="GO" id="GO:0016887">
    <property type="term" value="F:ATP hydrolysis activity"/>
    <property type="evidence" value="ECO:0007669"/>
    <property type="project" value="InterPro"/>
</dbReference>
<keyword evidence="4" id="KW-0175">Coiled coil</keyword>
<dbReference type="InterPro" id="IPR017871">
    <property type="entry name" value="ABC_transporter-like_CS"/>
</dbReference>
<dbReference type="EMBL" id="MBQD01000022">
    <property type="protein sequence ID" value="OCL33300.1"/>
    <property type="molecule type" value="Genomic_DNA"/>
</dbReference>
<sequence length="531" mass="56535">MGVLVFSVTFNHVRLAWPDGSPCLDDVTLAFSPGVTGIVGDNGSGKSTLLRLITGELTPTAGSVTVDGAVGVLPQNLILRTDDTVAELLGIRARVDALRAIVAGDVDPAHFDAVGDDWDVEARAVAELAGVGLDLDLDRPVGTLSGGEAMLVALVGLAVRRLDVVLLDEPTNNLDRDTRARVYDLLSRWRGTLVVVSHDVALLRRVHQIVEVRGGGVAVFGGGWDVYRESVAIAQEAAQRALRTAEQQVRTERRQKIEAEKRLARRENAGKPAAERGVSKAARDFYANRSEKAVGKARGEFDAKIAAARSAVDDAEARVRDDDRVRIDLPDPGVGAGRRLAEIVDAAGTAHVMQGPERVALVGPNGVGKTRLVESLVRSISARVGYLPQRLDHLDDALPVLDCVRAAAPAVEPATIRNRLARFGLRGDSVLRPLGTLSGGERFRAALAALLLAEPPAQLLILDEPTNNLDLATVEVLVDALAGYRGGLLVVSHDDEFLARLGAVRTLVLGSDGTLVEGHDAARRERNDDGH</sequence>
<keyword evidence="1" id="KW-0677">Repeat</keyword>
<accession>A0A1C0AL18</accession>
<dbReference type="SMART" id="SM00382">
    <property type="entry name" value="AAA"/>
    <property type="match status" value="2"/>
</dbReference>
<dbReference type="InterPro" id="IPR050611">
    <property type="entry name" value="ABCF"/>
</dbReference>
<gene>
    <name evidence="6" type="ORF">BCR15_05590</name>
</gene>
<keyword evidence="2" id="KW-0547">Nucleotide-binding</keyword>
<proteinExistence type="predicted"/>
<reference evidence="7" key="1">
    <citation type="submission" date="2016-07" db="EMBL/GenBank/DDBJ databases">
        <authorList>
            <person name="Florea S."/>
            <person name="Webb J.S."/>
            <person name="Jaromczyk J."/>
            <person name="Schardl C.L."/>
        </authorList>
    </citation>
    <scope>NUCLEOTIDE SEQUENCE [LARGE SCALE GENOMIC DNA]</scope>
    <source>
        <strain evidence="7">IPBSL-7</strain>
    </source>
</reference>
<dbReference type="FunFam" id="3.40.50.300:FF:001320">
    <property type="entry name" value="Heme ABC transporter ATP-binding protein"/>
    <property type="match status" value="1"/>
</dbReference>
<evidence type="ECO:0000256" key="3">
    <source>
        <dbReference type="ARBA" id="ARBA00022840"/>
    </source>
</evidence>
<evidence type="ECO:0000313" key="7">
    <source>
        <dbReference type="Proteomes" id="UP000093501"/>
    </source>
</evidence>
<organism evidence="6 7">
    <name type="scientific">Tessaracoccus lapidicaptus</name>
    <dbReference type="NCBI Taxonomy" id="1427523"/>
    <lineage>
        <taxon>Bacteria</taxon>
        <taxon>Bacillati</taxon>
        <taxon>Actinomycetota</taxon>
        <taxon>Actinomycetes</taxon>
        <taxon>Propionibacteriales</taxon>
        <taxon>Propionibacteriaceae</taxon>
        <taxon>Tessaracoccus</taxon>
    </lineage>
</organism>
<evidence type="ECO:0000256" key="1">
    <source>
        <dbReference type="ARBA" id="ARBA00022737"/>
    </source>
</evidence>
<protein>
    <submittedName>
        <fullName evidence="6">ABC transporter</fullName>
    </submittedName>
</protein>
<evidence type="ECO:0000256" key="2">
    <source>
        <dbReference type="ARBA" id="ARBA00022741"/>
    </source>
</evidence>
<evidence type="ECO:0000256" key="4">
    <source>
        <dbReference type="SAM" id="Coils"/>
    </source>
</evidence>
<dbReference type="GO" id="GO:0005524">
    <property type="term" value="F:ATP binding"/>
    <property type="evidence" value="ECO:0007669"/>
    <property type="project" value="UniProtKB-KW"/>
</dbReference>
<dbReference type="PANTHER" id="PTHR19211">
    <property type="entry name" value="ATP-BINDING TRANSPORT PROTEIN-RELATED"/>
    <property type="match status" value="1"/>
</dbReference>
<keyword evidence="3" id="KW-0067">ATP-binding</keyword>
<dbReference type="InterPro" id="IPR003439">
    <property type="entry name" value="ABC_transporter-like_ATP-bd"/>
</dbReference>
<dbReference type="InterPro" id="IPR027417">
    <property type="entry name" value="P-loop_NTPase"/>
</dbReference>
<dbReference type="AlphaFoldDB" id="A0A1C0AL18"/>
<feature type="coiled-coil region" evidence="4">
    <location>
        <begin position="235"/>
        <end position="269"/>
    </location>
</feature>
<dbReference type="PROSITE" id="PS00211">
    <property type="entry name" value="ABC_TRANSPORTER_1"/>
    <property type="match status" value="1"/>
</dbReference>
<dbReference type="Gene3D" id="3.40.50.300">
    <property type="entry name" value="P-loop containing nucleotide triphosphate hydrolases"/>
    <property type="match status" value="2"/>
</dbReference>
<dbReference type="Pfam" id="PF00005">
    <property type="entry name" value="ABC_tran"/>
    <property type="match status" value="2"/>
</dbReference>
<keyword evidence="7" id="KW-1185">Reference proteome</keyword>
<comment type="caution">
    <text evidence="6">The sequence shown here is derived from an EMBL/GenBank/DDBJ whole genome shotgun (WGS) entry which is preliminary data.</text>
</comment>
<evidence type="ECO:0000313" key="6">
    <source>
        <dbReference type="EMBL" id="OCL33300.1"/>
    </source>
</evidence>
<dbReference type="Proteomes" id="UP000093501">
    <property type="component" value="Unassembled WGS sequence"/>
</dbReference>
<dbReference type="PROSITE" id="PS50893">
    <property type="entry name" value="ABC_TRANSPORTER_2"/>
    <property type="match status" value="1"/>
</dbReference>